<dbReference type="GO" id="GO:0017057">
    <property type="term" value="F:6-phosphogluconolactonase activity"/>
    <property type="evidence" value="ECO:0007669"/>
    <property type="project" value="TreeGrafter"/>
</dbReference>
<dbReference type="OMA" id="FVWTATR"/>
<sequence length="393" mass="42843">MSASHTLYVGSFASSLFSLTLTVPYRTSSVASLTVSNQLRLPSLGSGPSWLTQHGTTIYTADEYSHPDALHSCYSIDAQDPTILHFQASLQVSNQTGPVNLLLSSDRAHLYAANYVSGSVSNIALDPKTGSYLFETMPQYIDFTGAGPQLDRQTGPHAHQVALEPTKQYLLVCDLGSDQVRVFDTHNPSGDLHPLHSLPVAPGSGPRHLLFAGDGTLSDPTLVYLVNELSSTLLIARLDYPVESSPHLTWTILQTISILPSTQPTLHWLGGELVLSPDRRHLFISNRSPKQTPALEGHDLLSIFDLDLATGKTTSTEPTFFPLPGLHPRHMSLSPEGDYLAVALQHSNKVVVYKRVGAQLELVREVEVQKPTCVIWNKAGLEKVGKVVQSLFE</sequence>
<reference evidence="4" key="4">
    <citation type="submission" date="2015-06" db="UniProtKB">
        <authorList>
            <consortium name="EnsemblFungi"/>
        </authorList>
    </citation>
    <scope>IDENTIFICATION</scope>
</reference>
<dbReference type="Pfam" id="PF10282">
    <property type="entry name" value="Lactonase"/>
    <property type="match status" value="1"/>
</dbReference>
<feature type="signal peptide" evidence="2">
    <location>
        <begin position="1"/>
        <end position="22"/>
    </location>
</feature>
<dbReference type="STRING" id="683840.U5H3P0"/>
<name>U5H3P0_USTV1</name>
<dbReference type="PANTHER" id="PTHR30344">
    <property type="entry name" value="6-PHOSPHOGLUCONOLACTONASE-RELATED"/>
    <property type="match status" value="1"/>
</dbReference>
<organism evidence="3">
    <name type="scientific">Microbotryum lychnidis-dioicae (strain p1A1 Lamole / MvSl-1064)</name>
    <name type="common">Anther smut fungus</name>
    <dbReference type="NCBI Taxonomy" id="683840"/>
    <lineage>
        <taxon>Eukaryota</taxon>
        <taxon>Fungi</taxon>
        <taxon>Dikarya</taxon>
        <taxon>Basidiomycota</taxon>
        <taxon>Pucciniomycotina</taxon>
        <taxon>Microbotryomycetes</taxon>
        <taxon>Microbotryales</taxon>
        <taxon>Microbotryaceae</taxon>
        <taxon>Microbotryum</taxon>
    </lineage>
</organism>
<protein>
    <recommendedName>
        <fullName evidence="6">6-phosphogluconolactonase</fullName>
    </recommendedName>
</protein>
<dbReference type="EnsemblFungi" id="MVLG_01951T0">
    <property type="protein sequence ID" value="MVLG_01951T0"/>
    <property type="gene ID" value="MVLG_01951"/>
</dbReference>
<dbReference type="AlphaFoldDB" id="U5H3P0"/>
<dbReference type="InterPro" id="IPR019405">
    <property type="entry name" value="Lactonase_7-beta_prop"/>
</dbReference>
<dbReference type="EMBL" id="GL541655">
    <property type="protein sequence ID" value="KDE07857.1"/>
    <property type="molecule type" value="Genomic_DNA"/>
</dbReference>
<reference evidence="5" key="1">
    <citation type="submission" date="2010-11" db="EMBL/GenBank/DDBJ databases">
        <title>The genome sequence of Microbotryum violaceum strain p1A1 Lamole.</title>
        <authorList>
            <person name="Cuomo C."/>
            <person name="Perlin M."/>
            <person name="Young S.K."/>
            <person name="Zeng Q."/>
            <person name="Gargeya S."/>
            <person name="Alvarado L."/>
            <person name="Berlin A."/>
            <person name="Chapman S.B."/>
            <person name="Chen Z."/>
            <person name="Freedman E."/>
            <person name="Gellesch M."/>
            <person name="Goldberg J."/>
            <person name="Griggs A."/>
            <person name="Gujja S."/>
            <person name="Heilman E."/>
            <person name="Heiman D."/>
            <person name="Howarth C."/>
            <person name="Mehta T."/>
            <person name="Neiman D."/>
            <person name="Pearson M."/>
            <person name="Roberts A."/>
            <person name="Saif S."/>
            <person name="Shea T."/>
            <person name="Shenoy N."/>
            <person name="Sisk P."/>
            <person name="Stolte C."/>
            <person name="Sykes S."/>
            <person name="White J."/>
            <person name="Yandava C."/>
            <person name="Haas B."/>
            <person name="Nusbaum C."/>
            <person name="Birren B."/>
        </authorList>
    </citation>
    <scope>NUCLEOTIDE SEQUENCE [LARGE SCALE GENOMIC DNA]</scope>
    <source>
        <strain evidence="5">p1A1 Lamole</strain>
    </source>
</reference>
<accession>U5H3P0</accession>
<dbReference type="HOGENOM" id="CLU_038716_0_1_1"/>
<comment type="similarity">
    <text evidence="1">Belongs to the cycloisomerase 2 family.</text>
</comment>
<dbReference type="OrthoDB" id="9972196at2759"/>
<keyword evidence="2" id="KW-0732">Signal</keyword>
<gene>
    <name evidence="3" type="ORF">MVLG_01951</name>
</gene>
<evidence type="ECO:0000313" key="4">
    <source>
        <dbReference type="EnsemblFungi" id="MVLG_01951T0"/>
    </source>
</evidence>
<reference evidence="3 5" key="3">
    <citation type="journal article" date="2015" name="BMC Genomics">
        <title>Sex and parasites: genomic and transcriptomic analysis of Microbotryum lychnidis-dioicae, the biotrophic and plant-castrating anther smut fungus.</title>
        <authorList>
            <person name="Perlin M.H."/>
            <person name="Amselem J."/>
            <person name="Fontanillas E."/>
            <person name="Toh S.S."/>
            <person name="Chen Z."/>
            <person name="Goldberg J."/>
            <person name="Duplessis S."/>
            <person name="Henrissat B."/>
            <person name="Young S."/>
            <person name="Zeng Q."/>
            <person name="Aguileta G."/>
            <person name="Petit E."/>
            <person name="Badouin H."/>
            <person name="Andrews J."/>
            <person name="Razeeq D."/>
            <person name="Gabaldon T."/>
            <person name="Quesneville H."/>
            <person name="Giraud T."/>
            <person name="Hood M.E."/>
            <person name="Schultz D.J."/>
            <person name="Cuomo C.A."/>
        </authorList>
    </citation>
    <scope>NUCLEOTIDE SEQUENCE [LARGE SCALE GENOMIC DNA]</scope>
    <source>
        <strain evidence="5">p1A1 Lamole</strain>
        <strain evidence="3">P1A1 Lamole</strain>
    </source>
</reference>
<evidence type="ECO:0000313" key="3">
    <source>
        <dbReference type="EMBL" id="KDE07857.1"/>
    </source>
</evidence>
<feature type="chain" id="PRO_5009724402" description="6-phosphogluconolactonase" evidence="2">
    <location>
        <begin position="23"/>
        <end position="393"/>
    </location>
</feature>
<dbReference type="EMBL" id="AEIJ01000190">
    <property type="status" value="NOT_ANNOTATED_CDS"/>
    <property type="molecule type" value="Genomic_DNA"/>
</dbReference>
<evidence type="ECO:0000256" key="2">
    <source>
        <dbReference type="SAM" id="SignalP"/>
    </source>
</evidence>
<evidence type="ECO:0000313" key="5">
    <source>
        <dbReference type="Proteomes" id="UP000017200"/>
    </source>
</evidence>
<reference evidence="3" key="2">
    <citation type="submission" date="2010-11" db="EMBL/GenBank/DDBJ databases">
        <authorList>
            <consortium name="The Broad Institute Genome Sequencing Platform"/>
            <person name="Earl A."/>
            <person name="Ward D."/>
            <person name="Feldgarden M."/>
            <person name="Gevers D."/>
            <person name="Butler R."/>
            <person name="Young S.K."/>
            <person name="Zeng Q."/>
            <person name="Gargeya S."/>
            <person name="Fitzgerald M."/>
            <person name="Haas B."/>
            <person name="Abouelleil A."/>
            <person name="Alvarado L."/>
            <person name="Arachchi H.M."/>
            <person name="Berlin A."/>
            <person name="Brown A."/>
            <person name="Chapman S.B."/>
            <person name="Chen Z."/>
            <person name="Dunbar C."/>
            <person name="Freedman E."/>
            <person name="Gearin G."/>
            <person name="Gellesch M."/>
            <person name="Goldberg J."/>
            <person name="Griggs A."/>
            <person name="Gujja S."/>
            <person name="Heilman E."/>
            <person name="Heiman D."/>
            <person name="Howarth C."/>
            <person name="Larson L."/>
            <person name="Lui A."/>
            <person name="MacDonald P.J.P."/>
            <person name="Mehta T."/>
            <person name="Montmayeur A."/>
            <person name="Murphy C."/>
            <person name="Neiman D."/>
            <person name="Pearson M."/>
            <person name="Priest M."/>
            <person name="Roberts A."/>
            <person name="Saif S."/>
            <person name="Shea T."/>
            <person name="Shenoy N."/>
            <person name="Sisk P."/>
            <person name="Stolte C."/>
            <person name="Sykes S."/>
            <person name="White J."/>
            <person name="Yandava C."/>
            <person name="Wortman J."/>
            <person name="Nusbaum C."/>
            <person name="Birren B."/>
        </authorList>
    </citation>
    <scope>NUCLEOTIDE SEQUENCE</scope>
    <source>
        <strain evidence="3">P1A1 Lamole</strain>
    </source>
</reference>
<dbReference type="InterPro" id="IPR050282">
    <property type="entry name" value="Cycloisomerase_2"/>
</dbReference>
<dbReference type="InterPro" id="IPR015943">
    <property type="entry name" value="WD40/YVTN_repeat-like_dom_sf"/>
</dbReference>
<dbReference type="PANTHER" id="PTHR30344:SF1">
    <property type="entry name" value="6-PHOSPHOGLUCONOLACTONASE"/>
    <property type="match status" value="1"/>
</dbReference>
<evidence type="ECO:0000256" key="1">
    <source>
        <dbReference type="ARBA" id="ARBA00005564"/>
    </source>
</evidence>
<dbReference type="Gene3D" id="2.130.10.10">
    <property type="entry name" value="YVTN repeat-like/Quinoprotein amine dehydrogenase"/>
    <property type="match status" value="1"/>
</dbReference>
<dbReference type="Proteomes" id="UP000017200">
    <property type="component" value="Unassembled WGS sequence"/>
</dbReference>
<evidence type="ECO:0008006" key="6">
    <source>
        <dbReference type="Google" id="ProtNLM"/>
    </source>
</evidence>
<dbReference type="InterPro" id="IPR011048">
    <property type="entry name" value="Haem_d1_sf"/>
</dbReference>
<dbReference type="InParanoid" id="U5H3P0"/>
<keyword evidence="5" id="KW-1185">Reference proteome</keyword>
<dbReference type="SUPFAM" id="SSF51004">
    <property type="entry name" value="C-terminal (heme d1) domain of cytochrome cd1-nitrite reductase"/>
    <property type="match status" value="1"/>
</dbReference>
<proteinExistence type="inferred from homology"/>